<feature type="compositionally biased region" description="Polar residues" evidence="2">
    <location>
        <begin position="1221"/>
        <end position="1239"/>
    </location>
</feature>
<feature type="region of interest" description="Disordered" evidence="2">
    <location>
        <begin position="1075"/>
        <end position="1271"/>
    </location>
</feature>
<feature type="region of interest" description="Disordered" evidence="2">
    <location>
        <begin position="818"/>
        <end position="860"/>
    </location>
</feature>
<dbReference type="PANTHER" id="PTHR48050">
    <property type="entry name" value="STEROL 3-BETA-GLUCOSYLTRANSFERASE"/>
    <property type="match status" value="1"/>
</dbReference>
<dbReference type="InterPro" id="IPR002213">
    <property type="entry name" value="UDP_glucos_trans"/>
</dbReference>
<dbReference type="InterPro" id="IPR050426">
    <property type="entry name" value="Glycosyltransferase_28"/>
</dbReference>
<organism evidence="5 6">
    <name type="scientific">Didymella exigua CBS 183.55</name>
    <dbReference type="NCBI Taxonomy" id="1150837"/>
    <lineage>
        <taxon>Eukaryota</taxon>
        <taxon>Fungi</taxon>
        <taxon>Dikarya</taxon>
        <taxon>Ascomycota</taxon>
        <taxon>Pezizomycotina</taxon>
        <taxon>Dothideomycetes</taxon>
        <taxon>Pleosporomycetidae</taxon>
        <taxon>Pleosporales</taxon>
        <taxon>Pleosporineae</taxon>
        <taxon>Didymellaceae</taxon>
        <taxon>Didymella</taxon>
    </lineage>
</organism>
<dbReference type="EMBL" id="ML979016">
    <property type="protein sequence ID" value="KAF1922729.1"/>
    <property type="molecule type" value="Genomic_DNA"/>
</dbReference>
<feature type="compositionally biased region" description="Polar residues" evidence="2">
    <location>
        <begin position="154"/>
        <end position="165"/>
    </location>
</feature>
<accession>A0A6A5R5R4</accession>
<feature type="compositionally biased region" description="Polar residues" evidence="2">
    <location>
        <begin position="113"/>
        <end position="122"/>
    </location>
</feature>
<feature type="compositionally biased region" description="Polar residues" evidence="2">
    <location>
        <begin position="1"/>
        <end position="12"/>
    </location>
</feature>
<dbReference type="FunFam" id="3.40.50.2000:FF:000009">
    <property type="entry name" value="Sterol 3-beta-glucosyltransferase UGT80A2"/>
    <property type="match status" value="1"/>
</dbReference>
<dbReference type="InterPro" id="IPR004276">
    <property type="entry name" value="GlycoTrans_28_N"/>
</dbReference>
<dbReference type="GO" id="GO:0016906">
    <property type="term" value="F:sterol 3-beta-glucosyltransferase activity"/>
    <property type="evidence" value="ECO:0007669"/>
    <property type="project" value="UniProtKB-ARBA"/>
</dbReference>
<sequence length="1271" mass="140933">PSTMATEESIVSPTGMVINEPTFPNVAGDSAPKKGSTTINFPTSASSTPTHISEHDLTQSDAAEAPSKTKTQEVSAPRRLQERSATERPKPSTQHSLLRNLPTSRRERPAPVQRQTTITFDHSSSDSDSSEDEQYPAKSTSRDETVQRQESQTHSRSGRRSSTMNPFARFKVSNEHFQTKGSVKSDGRLKLSILEEDMGSGYIAKALGAMIHKHGKDDGSQTVQSYDAWGGNTGKIAPDEDEMEHDPSRRLRLNIVIIIIGSRGDIQPFIRIGKILKEDYGHRVRIATHPAFKDFVQNDSGLEFFSVGGNPAELMAFMVKNPGLIPNIDTIKGGEIGRRRAQMYEMFQGMWRACINATDDETDHTNAKMMGDKAPFVADAIIANPPSFAPAHIAEKLGIPLHMIFPYTPTVQFPHPLANIKVSNVEPSYSNFMSYPLVEMMMWQGLGDLINRFRTQVLHLEDISTLWAPGQLYRLKVPYTYMWSPGIIPKPKDWGPEIDVTGFVFLDLASNFTPPDDLKKFLDEGDAPVYIGFGSIVVDDPDKFTNLIFEAVKMAGVRALVSKGWGGFGSNSDCPDNVFMLENTPHDWLFPRCKAVVHHGGAGTAAIGLKCAKPTMIVPFFGDQPFWGAMVSKAKAGAHECIPYKNLTAERLAEGIKQCLTEEAQKNVQKIADSIEAEGDGALNAVRSFHRSLPLHGDGSMRCDFLDNRAATWKIKNTNVKLSALAAEILVNKKKLKWNELRLIRHYEWNDFGGPGEPVTGLWGSIYTTLTDAALGVGSVPVEMGKSLKKRERLWEKKRQHQKKRQQKKEILARANAELEKEKKTSAEQHVAKKEEKQSGGRPKPEREESTWSKLTEPEETLNEELAHKAAFGFRKTGHALARFPMNVTLALTQGFHNAPRLYGDETVRRPPRVTGLHSGLRAGRDELVYGVTDGIKGIVTQPIRGAKERGVMGAVRGVGFGIGGFVLKDIAALLGPGAYLMKGLDAEYMKKYQPTVFIRRGRIQQGQLELQQLEHKTRVTHIREAEGKDVKVRENRDEVEDNVAIRWAALKQAIAEEKKHNKKGIIASLTGTGEKKAGTMVPRKSTSVKKPSNANKPQSKSATTPVAKTETECKGRNSKDYDQIKKRFDTHHRRGATLNRSSTEPLAMRSWDDSKVSRPAKAEQKDKPRSTHEEPEFEETHVLGNAHLEGDAESDEDENRHDPVPSAPRAEAEPKRASTVKEQSGQALGPGESTSPDSSSERTKVGTETTDWVKMRMDAEEREGLRTAQV</sequence>
<evidence type="ECO:0000313" key="6">
    <source>
        <dbReference type="Proteomes" id="UP000800082"/>
    </source>
</evidence>
<dbReference type="OrthoDB" id="5835829at2759"/>
<keyword evidence="6" id="KW-1185">Reference proteome</keyword>
<gene>
    <name evidence="5" type="ORF">M421DRAFT_77266</name>
</gene>
<dbReference type="FunFam" id="3.40.50.2000:FF:000100">
    <property type="entry name" value="Glycosyltransferase family 1 protein"/>
    <property type="match status" value="1"/>
</dbReference>
<dbReference type="Gene3D" id="3.40.50.2000">
    <property type="entry name" value="Glycogen Phosphorylase B"/>
    <property type="match status" value="2"/>
</dbReference>
<feature type="compositionally biased region" description="Basic and acidic residues" evidence="2">
    <location>
        <begin position="1240"/>
        <end position="1271"/>
    </location>
</feature>
<feature type="non-terminal residue" evidence="5">
    <location>
        <position position="1"/>
    </location>
</feature>
<feature type="compositionally biased region" description="Polar residues" evidence="2">
    <location>
        <begin position="1085"/>
        <end position="1107"/>
    </location>
</feature>
<feature type="compositionally biased region" description="Basic and acidic residues" evidence="2">
    <location>
        <begin position="1151"/>
        <end position="1182"/>
    </location>
</feature>
<feature type="domain" description="Erythromycin biosynthesis protein CIII-like C-terminal" evidence="4">
    <location>
        <begin position="572"/>
        <end position="674"/>
    </location>
</feature>
<evidence type="ECO:0000259" key="3">
    <source>
        <dbReference type="Pfam" id="PF03033"/>
    </source>
</evidence>
<feature type="domain" description="Glycosyltransferase family 28 N-terminal" evidence="3">
    <location>
        <begin position="255"/>
        <end position="406"/>
    </location>
</feature>
<dbReference type="InterPro" id="IPR010610">
    <property type="entry name" value="EryCIII-like_C"/>
</dbReference>
<keyword evidence="1 5" id="KW-0808">Transferase</keyword>
<protein>
    <submittedName>
        <fullName evidence="5">Glycosyltransferase family 1 protein</fullName>
    </submittedName>
</protein>
<evidence type="ECO:0000259" key="4">
    <source>
        <dbReference type="Pfam" id="PF06722"/>
    </source>
</evidence>
<dbReference type="PANTHER" id="PTHR48050:SF5">
    <property type="entry name" value="UDP-GLUCOSE,STEROL TRANSFERASE"/>
    <property type="match status" value="1"/>
</dbReference>
<dbReference type="Pfam" id="PF06722">
    <property type="entry name" value="EryCIII-like_C"/>
    <property type="match status" value="1"/>
</dbReference>
<dbReference type="GO" id="GO:0005975">
    <property type="term" value="P:carbohydrate metabolic process"/>
    <property type="evidence" value="ECO:0007669"/>
    <property type="project" value="InterPro"/>
</dbReference>
<name>A0A6A5R5R4_9PLEO</name>
<evidence type="ECO:0000256" key="2">
    <source>
        <dbReference type="SAM" id="MobiDB-lite"/>
    </source>
</evidence>
<feature type="compositionally biased region" description="Basic and acidic residues" evidence="2">
    <location>
        <begin position="818"/>
        <end position="851"/>
    </location>
</feature>
<dbReference type="SUPFAM" id="SSF53756">
    <property type="entry name" value="UDP-Glycosyltransferase/glycogen phosphorylase"/>
    <property type="match status" value="1"/>
</dbReference>
<feature type="compositionally biased region" description="Basic and acidic residues" evidence="2">
    <location>
        <begin position="79"/>
        <end position="90"/>
    </location>
</feature>
<dbReference type="CDD" id="cd03784">
    <property type="entry name" value="GT1_Gtf-like"/>
    <property type="match status" value="1"/>
</dbReference>
<dbReference type="GeneID" id="54354972"/>
<feature type="compositionally biased region" description="Basic and acidic residues" evidence="2">
    <location>
        <begin position="1110"/>
        <end position="1128"/>
    </location>
</feature>
<feature type="compositionally biased region" description="Polar residues" evidence="2">
    <location>
        <begin position="35"/>
        <end position="51"/>
    </location>
</feature>
<evidence type="ECO:0000256" key="1">
    <source>
        <dbReference type="ARBA" id="ARBA00022679"/>
    </source>
</evidence>
<evidence type="ECO:0000313" key="5">
    <source>
        <dbReference type="EMBL" id="KAF1922729.1"/>
    </source>
</evidence>
<dbReference type="Pfam" id="PF03033">
    <property type="entry name" value="Glyco_transf_28"/>
    <property type="match status" value="1"/>
</dbReference>
<dbReference type="RefSeq" id="XP_033442982.1">
    <property type="nucleotide sequence ID" value="XM_033597305.1"/>
</dbReference>
<proteinExistence type="predicted"/>
<feature type="compositionally biased region" description="Basic and acidic residues" evidence="2">
    <location>
        <begin position="140"/>
        <end position="153"/>
    </location>
</feature>
<feature type="compositionally biased region" description="Polar residues" evidence="2">
    <location>
        <begin position="91"/>
        <end position="103"/>
    </location>
</feature>
<feature type="region of interest" description="Disordered" evidence="2">
    <location>
        <begin position="1"/>
        <end position="173"/>
    </location>
</feature>
<dbReference type="Proteomes" id="UP000800082">
    <property type="component" value="Unassembled WGS sequence"/>
</dbReference>
<reference evidence="5" key="1">
    <citation type="journal article" date="2020" name="Stud. Mycol.">
        <title>101 Dothideomycetes genomes: a test case for predicting lifestyles and emergence of pathogens.</title>
        <authorList>
            <person name="Haridas S."/>
            <person name="Albert R."/>
            <person name="Binder M."/>
            <person name="Bloem J."/>
            <person name="Labutti K."/>
            <person name="Salamov A."/>
            <person name="Andreopoulos B."/>
            <person name="Baker S."/>
            <person name="Barry K."/>
            <person name="Bills G."/>
            <person name="Bluhm B."/>
            <person name="Cannon C."/>
            <person name="Castanera R."/>
            <person name="Culley D."/>
            <person name="Daum C."/>
            <person name="Ezra D."/>
            <person name="Gonzalez J."/>
            <person name="Henrissat B."/>
            <person name="Kuo A."/>
            <person name="Liang C."/>
            <person name="Lipzen A."/>
            <person name="Lutzoni F."/>
            <person name="Magnuson J."/>
            <person name="Mondo S."/>
            <person name="Nolan M."/>
            <person name="Ohm R."/>
            <person name="Pangilinan J."/>
            <person name="Park H.-J."/>
            <person name="Ramirez L."/>
            <person name="Alfaro M."/>
            <person name="Sun H."/>
            <person name="Tritt A."/>
            <person name="Yoshinaga Y."/>
            <person name="Zwiers L.-H."/>
            <person name="Turgeon B."/>
            <person name="Goodwin S."/>
            <person name="Spatafora J."/>
            <person name="Crous P."/>
            <person name="Grigoriev I."/>
        </authorList>
    </citation>
    <scope>NUCLEOTIDE SEQUENCE</scope>
    <source>
        <strain evidence="5">CBS 183.55</strain>
    </source>
</reference>
<dbReference type="AlphaFoldDB" id="A0A6A5R5R4"/>